<dbReference type="InterPro" id="IPR049229">
    <property type="entry name" value="DUF6826"/>
</dbReference>
<comment type="caution">
    <text evidence="3">The sequence shown here is derived from an EMBL/GenBank/DDBJ whole genome shotgun (WGS) entry which is preliminary data.</text>
</comment>
<dbReference type="OrthoDB" id="2353287at2759"/>
<dbReference type="EMBL" id="CAJVPI010002990">
    <property type="protein sequence ID" value="CAG8652522.1"/>
    <property type="molecule type" value="Genomic_DNA"/>
</dbReference>
<evidence type="ECO:0000313" key="4">
    <source>
        <dbReference type="Proteomes" id="UP000789739"/>
    </source>
</evidence>
<dbReference type="Pfam" id="PF20713">
    <property type="entry name" value="DUF6826"/>
    <property type="match status" value="1"/>
</dbReference>
<dbReference type="AlphaFoldDB" id="A0A9N9DY94"/>
<accession>A0A9N9DY94</accession>
<evidence type="ECO:0000256" key="1">
    <source>
        <dbReference type="SAM" id="Phobius"/>
    </source>
</evidence>
<gene>
    <name evidence="3" type="ORF">PBRASI_LOCUS10338</name>
</gene>
<keyword evidence="4" id="KW-1185">Reference proteome</keyword>
<organism evidence="3 4">
    <name type="scientific">Paraglomus brasilianum</name>
    <dbReference type="NCBI Taxonomy" id="144538"/>
    <lineage>
        <taxon>Eukaryota</taxon>
        <taxon>Fungi</taxon>
        <taxon>Fungi incertae sedis</taxon>
        <taxon>Mucoromycota</taxon>
        <taxon>Glomeromycotina</taxon>
        <taxon>Glomeromycetes</taxon>
        <taxon>Paraglomerales</taxon>
        <taxon>Paraglomeraceae</taxon>
        <taxon>Paraglomus</taxon>
    </lineage>
</organism>
<keyword evidence="1" id="KW-1133">Transmembrane helix</keyword>
<proteinExistence type="predicted"/>
<feature type="non-terminal residue" evidence="3">
    <location>
        <position position="121"/>
    </location>
</feature>
<evidence type="ECO:0000313" key="3">
    <source>
        <dbReference type="EMBL" id="CAG8652522.1"/>
    </source>
</evidence>
<protein>
    <submittedName>
        <fullName evidence="3">4403_t:CDS:1</fullName>
    </submittedName>
</protein>
<keyword evidence="1" id="KW-0472">Membrane</keyword>
<dbReference type="Proteomes" id="UP000789739">
    <property type="component" value="Unassembled WGS sequence"/>
</dbReference>
<keyword evidence="1" id="KW-0812">Transmembrane</keyword>
<feature type="domain" description="DUF6826" evidence="2">
    <location>
        <begin position="10"/>
        <end position="82"/>
    </location>
</feature>
<feature type="transmembrane region" description="Helical" evidence="1">
    <location>
        <begin position="94"/>
        <end position="113"/>
    </location>
</feature>
<reference evidence="3" key="1">
    <citation type="submission" date="2021-06" db="EMBL/GenBank/DDBJ databases">
        <authorList>
            <person name="Kallberg Y."/>
            <person name="Tangrot J."/>
            <person name="Rosling A."/>
        </authorList>
    </citation>
    <scope>NUCLEOTIDE SEQUENCE</scope>
    <source>
        <strain evidence="3">BR232B</strain>
    </source>
</reference>
<name>A0A9N9DY94_9GLOM</name>
<evidence type="ECO:0000259" key="2">
    <source>
        <dbReference type="Pfam" id="PF20713"/>
    </source>
</evidence>
<sequence>MSQFGSRWGDFVTKDTHDVGYLNGLMPDLSVFKMEDVADNACIPMLVKMILELKVQKRSTGFSNKERQLVDYLHVLTQQQPLCKLFAIFLSDGAYFYVMSFNSTIVIVLYTLIEIQHLTVL</sequence>